<keyword evidence="1" id="KW-0812">Transmembrane</keyword>
<name>A0A8T1VJR3_9STRA</name>
<feature type="transmembrane region" description="Helical" evidence="1">
    <location>
        <begin position="322"/>
        <end position="344"/>
    </location>
</feature>
<dbReference type="InterPro" id="IPR047831">
    <property type="entry name" value="GPR180/TMEM145"/>
</dbReference>
<dbReference type="Pfam" id="PF10192">
    <property type="entry name" value="GPR180-TMEM145_TM"/>
    <property type="match status" value="1"/>
</dbReference>
<dbReference type="Proteomes" id="UP000694044">
    <property type="component" value="Unassembled WGS sequence"/>
</dbReference>
<evidence type="ECO:0000313" key="4">
    <source>
        <dbReference type="EMBL" id="KAG7381166.1"/>
    </source>
</evidence>
<keyword evidence="5" id="KW-1185">Reference proteome</keyword>
<dbReference type="PANTHER" id="PTHR23252:SF24">
    <property type="entry name" value="TRANSMEMBRANE PROTEIN 145"/>
    <property type="match status" value="1"/>
</dbReference>
<feature type="domain" description="GPR180/TMEM145 transmembrane" evidence="3">
    <location>
        <begin position="200"/>
        <end position="408"/>
    </location>
</feature>
<feature type="transmembrane region" description="Helical" evidence="1">
    <location>
        <begin position="259"/>
        <end position="277"/>
    </location>
</feature>
<sequence>MRFLLLVLSLAALLSVAHASIFAGYTVGRQFQYIGKFCFSWTPSLDDVAGRIAGEIETDVDGLQVAIYDDEALFWNFVMTDSSCDCYCKVSAQHTKGVFNVTATNSHHVTPFTFSVDIHEHLRPRFWYVALARCVPGGDKYKPSFAEITETSFRKYYFASWFNIHMTQGGGSELPVQQQGMPTIYAVMAAVAGAAAAAQIVAVRGMRKSESFHPIMRILTLVVLFFFLCNALLFVHFTMYQFNGVGVPFFKYAAKITEVFVRVGTLLLAMVIAKGWTINSVALDGQIKLSCVILTILVLYLSLAMWYLVWLDPASTLYIYDSWPGLGICVLQMCVLGWFINTILETRSYEKTSTKRNFFLRVQMCCLFSVFFVALPIIVLIASFLSPWVREKTVAAMTTSVHSFIYLTLIYTLWPTRAPRYFERLYSVSSPSEKASLCDQHLPTDEL</sequence>
<feature type="transmembrane region" description="Helical" evidence="1">
    <location>
        <begin position="215"/>
        <end position="239"/>
    </location>
</feature>
<accession>A0A8T1VJR3</accession>
<dbReference type="AlphaFoldDB" id="A0A8T1VJR3"/>
<keyword evidence="1" id="KW-0472">Membrane</keyword>
<evidence type="ECO:0000256" key="1">
    <source>
        <dbReference type="SAM" id="Phobius"/>
    </source>
</evidence>
<evidence type="ECO:0000256" key="2">
    <source>
        <dbReference type="SAM" id="SignalP"/>
    </source>
</evidence>
<keyword evidence="2" id="KW-0732">Signal</keyword>
<protein>
    <recommendedName>
        <fullName evidence="3">GPR180/TMEM145 transmembrane domain-containing protein</fullName>
    </recommendedName>
</protein>
<gene>
    <name evidence="4" type="ORF">PHYPSEUDO_006342</name>
</gene>
<feature type="transmembrane region" description="Helical" evidence="1">
    <location>
        <begin position="289"/>
        <end position="310"/>
    </location>
</feature>
<dbReference type="GO" id="GO:0007186">
    <property type="term" value="P:G protein-coupled receptor signaling pathway"/>
    <property type="evidence" value="ECO:0007669"/>
    <property type="project" value="InterPro"/>
</dbReference>
<feature type="chain" id="PRO_5035872554" description="GPR180/TMEM145 transmembrane domain-containing protein" evidence="2">
    <location>
        <begin position="20"/>
        <end position="447"/>
    </location>
</feature>
<reference evidence="4" key="1">
    <citation type="submission" date="2021-02" db="EMBL/GenBank/DDBJ databases">
        <authorList>
            <person name="Palmer J.M."/>
        </authorList>
    </citation>
    <scope>NUCLEOTIDE SEQUENCE</scope>
    <source>
        <strain evidence="4">SCRP734</strain>
    </source>
</reference>
<organism evidence="4 5">
    <name type="scientific">Phytophthora pseudosyringae</name>
    <dbReference type="NCBI Taxonomy" id="221518"/>
    <lineage>
        <taxon>Eukaryota</taxon>
        <taxon>Sar</taxon>
        <taxon>Stramenopiles</taxon>
        <taxon>Oomycota</taxon>
        <taxon>Peronosporomycetes</taxon>
        <taxon>Peronosporales</taxon>
        <taxon>Peronosporaceae</taxon>
        <taxon>Phytophthora</taxon>
    </lineage>
</organism>
<dbReference type="EMBL" id="JAGDFM010000259">
    <property type="protein sequence ID" value="KAG7381166.1"/>
    <property type="molecule type" value="Genomic_DNA"/>
</dbReference>
<evidence type="ECO:0000313" key="5">
    <source>
        <dbReference type="Proteomes" id="UP000694044"/>
    </source>
</evidence>
<dbReference type="GO" id="GO:0019236">
    <property type="term" value="P:response to pheromone"/>
    <property type="evidence" value="ECO:0007669"/>
    <property type="project" value="InterPro"/>
</dbReference>
<comment type="caution">
    <text evidence="4">The sequence shown here is derived from an EMBL/GenBank/DDBJ whole genome shotgun (WGS) entry which is preliminary data.</text>
</comment>
<dbReference type="InterPro" id="IPR019336">
    <property type="entry name" value="GPR180/TMEM145_TM"/>
</dbReference>
<feature type="transmembrane region" description="Helical" evidence="1">
    <location>
        <begin position="184"/>
        <end position="203"/>
    </location>
</feature>
<feature type="transmembrane region" description="Helical" evidence="1">
    <location>
        <begin position="365"/>
        <end position="388"/>
    </location>
</feature>
<dbReference type="OrthoDB" id="45670at2759"/>
<dbReference type="PANTHER" id="PTHR23252">
    <property type="entry name" value="INTIMAL THICKNESS RECEPTOR-RELATED"/>
    <property type="match status" value="1"/>
</dbReference>
<keyword evidence="1" id="KW-1133">Transmembrane helix</keyword>
<feature type="transmembrane region" description="Helical" evidence="1">
    <location>
        <begin position="394"/>
        <end position="414"/>
    </location>
</feature>
<evidence type="ECO:0000259" key="3">
    <source>
        <dbReference type="Pfam" id="PF10192"/>
    </source>
</evidence>
<feature type="signal peptide" evidence="2">
    <location>
        <begin position="1"/>
        <end position="19"/>
    </location>
</feature>
<proteinExistence type="predicted"/>